<dbReference type="Proteomes" id="UP000037977">
    <property type="component" value="Unassembled WGS sequence"/>
</dbReference>
<name>A0A0N0UXH0_9BACI</name>
<dbReference type="CDD" id="cd00267">
    <property type="entry name" value="ABC_ATPase"/>
    <property type="match status" value="1"/>
</dbReference>
<dbReference type="EMBL" id="LGCI01000003">
    <property type="protein sequence ID" value="KOY83765.1"/>
    <property type="molecule type" value="Genomic_DNA"/>
</dbReference>
<dbReference type="PATRIC" id="fig|33935.3.peg.4669"/>
<protein>
    <recommendedName>
        <fullName evidence="1">ATPase AAA-type core domain-containing protein</fullName>
    </recommendedName>
</protein>
<accession>A0A0N0UXH0</accession>
<dbReference type="SUPFAM" id="SSF52540">
    <property type="entry name" value="P-loop containing nucleoside triphosphate hydrolases"/>
    <property type="match status" value="1"/>
</dbReference>
<dbReference type="PANTHER" id="PTHR43581:SF2">
    <property type="entry name" value="EXCINUCLEASE ATPASE SUBUNIT"/>
    <property type="match status" value="1"/>
</dbReference>
<dbReference type="InterPro" id="IPR051396">
    <property type="entry name" value="Bact_Antivir_Def_Nuclease"/>
</dbReference>
<keyword evidence="3" id="KW-1185">Reference proteome</keyword>
<evidence type="ECO:0000313" key="3">
    <source>
        <dbReference type="Proteomes" id="UP000037977"/>
    </source>
</evidence>
<feature type="domain" description="ATPase AAA-type core" evidence="1">
    <location>
        <begin position="28"/>
        <end position="283"/>
    </location>
</feature>
<reference evidence="2 3" key="1">
    <citation type="submission" date="2015-07" db="EMBL/GenBank/DDBJ databases">
        <title>Genome sequencing project for genomic taxonomy and phylogenomics of Bacillus-like bacteria.</title>
        <authorList>
            <person name="Liu B."/>
            <person name="Wang J."/>
            <person name="Zhu Y."/>
            <person name="Liu G."/>
            <person name="Chen Q."/>
            <person name="Chen Z."/>
            <person name="Che J."/>
            <person name="Ge C."/>
            <person name="Shi H."/>
            <person name="Pan Z."/>
            <person name="Liu X."/>
        </authorList>
    </citation>
    <scope>NUCLEOTIDE SEQUENCE [LARGE SCALE GENOMIC DNA]</scope>
    <source>
        <strain evidence="2 3">DSM 54</strain>
    </source>
</reference>
<organism evidence="2 3">
    <name type="scientific">Lysinibacillus macroides</name>
    <dbReference type="NCBI Taxonomy" id="33935"/>
    <lineage>
        <taxon>Bacteria</taxon>
        <taxon>Bacillati</taxon>
        <taxon>Bacillota</taxon>
        <taxon>Bacilli</taxon>
        <taxon>Bacillales</taxon>
        <taxon>Bacillaceae</taxon>
        <taxon>Lysinibacillus</taxon>
    </lineage>
</organism>
<evidence type="ECO:0000259" key="1">
    <source>
        <dbReference type="Pfam" id="PF13304"/>
    </source>
</evidence>
<comment type="caution">
    <text evidence="2">The sequence shown here is derived from an EMBL/GenBank/DDBJ whole genome shotgun (WGS) entry which is preliminary data.</text>
</comment>
<proteinExistence type="predicted"/>
<dbReference type="Gene3D" id="3.40.50.300">
    <property type="entry name" value="P-loop containing nucleotide triphosphate hydrolases"/>
    <property type="match status" value="1"/>
</dbReference>
<gene>
    <name evidence="2" type="ORF">ADM90_02380</name>
</gene>
<dbReference type="Pfam" id="PF13304">
    <property type="entry name" value="AAA_21"/>
    <property type="match status" value="1"/>
</dbReference>
<dbReference type="InterPro" id="IPR027417">
    <property type="entry name" value="P-loop_NTPase"/>
</dbReference>
<evidence type="ECO:0000313" key="2">
    <source>
        <dbReference type="EMBL" id="KOY83765.1"/>
    </source>
</evidence>
<dbReference type="AlphaFoldDB" id="A0A0N0UXH0"/>
<sequence length="352" mass="40616">MTNGVIEKIELENFTIFNSTKVNFSKNINVLCGMNGVGKTHLMKTLYSVCATNNELNNTKKHEEYLAQKLIGVFRPDQLGRLVKRKPGRHRANVKIKLTNNSTLAFSFSTSSSKSVSTEHDENFKHINNAIFIPVKEIISATENFSALYEEYHIAFEETYYDLNKQLLRPLKKGPSNSTQKKLLKTLEDVIDGKIVQENGRFYFVKPKQGKLEMGLLAEGYRKIATIFYLIANGTLEKDSILFWDEPESNMNPKMIPIITELFIELAKMGVQLFISTHSYFLLKRLGMYAEYQNDKSKLDIRFISMYKNPDAKDTDDILIESCSQVADLNYNPIEDEFLKLYNEQQELFFRD</sequence>
<dbReference type="STRING" id="33935.ADM90_02380"/>
<dbReference type="GO" id="GO:0016887">
    <property type="term" value="F:ATP hydrolysis activity"/>
    <property type="evidence" value="ECO:0007669"/>
    <property type="project" value="InterPro"/>
</dbReference>
<dbReference type="GO" id="GO:0005524">
    <property type="term" value="F:ATP binding"/>
    <property type="evidence" value="ECO:0007669"/>
    <property type="project" value="InterPro"/>
</dbReference>
<dbReference type="InterPro" id="IPR003959">
    <property type="entry name" value="ATPase_AAA_core"/>
</dbReference>
<dbReference type="RefSeq" id="WP_053993466.1">
    <property type="nucleotide sequence ID" value="NZ_CP065643.1"/>
</dbReference>
<dbReference type="PANTHER" id="PTHR43581">
    <property type="entry name" value="ATP/GTP PHOSPHATASE"/>
    <property type="match status" value="1"/>
</dbReference>